<feature type="transmembrane region" description="Helical" evidence="7">
    <location>
        <begin position="9"/>
        <end position="26"/>
    </location>
</feature>
<dbReference type="Proteomes" id="UP001642406">
    <property type="component" value="Unassembled WGS sequence"/>
</dbReference>
<evidence type="ECO:0000256" key="3">
    <source>
        <dbReference type="ARBA" id="ARBA00022692"/>
    </source>
</evidence>
<keyword evidence="5 7" id="KW-0472">Membrane</keyword>
<dbReference type="CDD" id="cd17330">
    <property type="entry name" value="MFS_SLC46_TetA_like"/>
    <property type="match status" value="1"/>
</dbReference>
<dbReference type="Gene3D" id="1.20.1250.20">
    <property type="entry name" value="MFS general substrate transporter like domains"/>
    <property type="match status" value="1"/>
</dbReference>
<keyword evidence="3 7" id="KW-0812">Transmembrane</keyword>
<proteinExistence type="predicted"/>
<accession>A0ABP0CNA6</accession>
<dbReference type="EMBL" id="CAWUHC010000117">
    <property type="protein sequence ID" value="CAK7233574.1"/>
    <property type="molecule type" value="Genomic_DNA"/>
</dbReference>
<feature type="transmembrane region" description="Helical" evidence="7">
    <location>
        <begin position="38"/>
        <end position="60"/>
    </location>
</feature>
<dbReference type="SUPFAM" id="SSF103473">
    <property type="entry name" value="MFS general substrate transporter"/>
    <property type="match status" value="1"/>
</dbReference>
<feature type="transmembrane region" description="Helical" evidence="7">
    <location>
        <begin position="413"/>
        <end position="433"/>
    </location>
</feature>
<feature type="compositionally biased region" description="Polar residues" evidence="6">
    <location>
        <begin position="280"/>
        <end position="296"/>
    </location>
</feature>
<feature type="domain" description="Major facilitator superfamily (MFS) profile" evidence="8">
    <location>
        <begin position="1"/>
        <end position="511"/>
    </location>
</feature>
<name>A0ABP0CNA6_9PEZI</name>
<comment type="caution">
    <text evidence="9">The sequence shown here is derived from an EMBL/GenBank/DDBJ whole genome shotgun (WGS) entry which is preliminary data.</text>
</comment>
<dbReference type="PANTHER" id="PTHR23504">
    <property type="entry name" value="MAJOR FACILITATOR SUPERFAMILY DOMAIN-CONTAINING PROTEIN 10"/>
    <property type="match status" value="1"/>
</dbReference>
<feature type="transmembrane region" description="Helical" evidence="7">
    <location>
        <begin position="72"/>
        <end position="91"/>
    </location>
</feature>
<comment type="subcellular location">
    <subcellularLocation>
        <location evidence="1">Membrane</location>
        <topology evidence="1">Multi-pass membrane protein</topology>
    </subcellularLocation>
</comment>
<feature type="region of interest" description="Disordered" evidence="6">
    <location>
        <begin position="244"/>
        <end position="296"/>
    </location>
</feature>
<evidence type="ECO:0000256" key="5">
    <source>
        <dbReference type="ARBA" id="ARBA00023136"/>
    </source>
</evidence>
<dbReference type="PANTHER" id="PTHR23504:SF15">
    <property type="entry name" value="MAJOR FACILITATOR SUPERFAMILY (MFS) PROFILE DOMAIN-CONTAINING PROTEIN"/>
    <property type="match status" value="1"/>
</dbReference>
<dbReference type="InterPro" id="IPR011701">
    <property type="entry name" value="MFS"/>
</dbReference>
<feature type="compositionally biased region" description="Polar residues" evidence="6">
    <location>
        <begin position="250"/>
        <end position="265"/>
    </location>
</feature>
<evidence type="ECO:0000256" key="6">
    <source>
        <dbReference type="SAM" id="MobiDB-lite"/>
    </source>
</evidence>
<evidence type="ECO:0000313" key="10">
    <source>
        <dbReference type="Proteomes" id="UP001642406"/>
    </source>
</evidence>
<dbReference type="InterPro" id="IPR020846">
    <property type="entry name" value="MFS_dom"/>
</dbReference>
<evidence type="ECO:0000256" key="7">
    <source>
        <dbReference type="SAM" id="Phobius"/>
    </source>
</evidence>
<feature type="transmembrane region" description="Helical" evidence="7">
    <location>
        <begin position="133"/>
        <end position="154"/>
    </location>
</feature>
<sequence>MFVLALCRLCEPIAFMGIFPYIYFMIQDFHITEDEKRIAFYAGLVTSAFTFAEFLTGVFWGRLSDRIGRKPVLLTGLAGTALSVILFGFAPNLTVALIARALGGILNGNIGVMQTTVGELVKVKEHHGRAFSVIPAVWCIGSMIGPAIGGALARPCKFYPSIFPPGSIWDQYPYLLPNLFSACAVFIGLFAGIFFLEETHPVKKHEVDHGLILGQKIIAWFSCKESAKSKKLRLLEEEQPLIDSDDQLPGYQTTEPSPSLVSNDANLPEGLDSLDPLDPATSSTRSSFPESAKNSGTSRIFTKPIILNTLSFGILAFHTMTFDQLLPVFLSTAPPDGSDISLPFKFSGGFGFDSQTVGIIMAVQGFYSLLSNTFLFPWVIGRIGPLRLFKLVAVPYFMLYLVTPYLVLLPDSIRMTAVYLVIIWKCTFSTLAYPSNALITMHLAPTPLTLGTVNGVSASAASLCRAFGPTISGLLYAIGQESGFSSLPWWCGSSVAVIGAFVAMQLTMPAERLMEKADADDVEASPLLQPCVLPAAALEEED</sequence>
<keyword evidence="10" id="KW-1185">Reference proteome</keyword>
<feature type="transmembrane region" description="Helical" evidence="7">
    <location>
        <begin position="174"/>
        <end position="196"/>
    </location>
</feature>
<protein>
    <recommendedName>
        <fullName evidence="8">Major facilitator superfamily (MFS) profile domain-containing protein</fullName>
    </recommendedName>
</protein>
<evidence type="ECO:0000256" key="1">
    <source>
        <dbReference type="ARBA" id="ARBA00004141"/>
    </source>
</evidence>
<organism evidence="9 10">
    <name type="scientific">Sporothrix bragantina</name>
    <dbReference type="NCBI Taxonomy" id="671064"/>
    <lineage>
        <taxon>Eukaryota</taxon>
        <taxon>Fungi</taxon>
        <taxon>Dikarya</taxon>
        <taxon>Ascomycota</taxon>
        <taxon>Pezizomycotina</taxon>
        <taxon>Sordariomycetes</taxon>
        <taxon>Sordariomycetidae</taxon>
        <taxon>Ophiostomatales</taxon>
        <taxon>Ophiostomataceae</taxon>
        <taxon>Sporothrix</taxon>
    </lineage>
</organism>
<gene>
    <name evidence="9" type="ORF">SBRCBS47491_008657</name>
</gene>
<feature type="transmembrane region" description="Helical" evidence="7">
    <location>
        <begin position="305"/>
        <end position="322"/>
    </location>
</feature>
<feature type="transmembrane region" description="Helical" evidence="7">
    <location>
        <begin position="388"/>
        <end position="407"/>
    </location>
</feature>
<keyword evidence="2" id="KW-0813">Transport</keyword>
<evidence type="ECO:0000259" key="8">
    <source>
        <dbReference type="PROSITE" id="PS50850"/>
    </source>
</evidence>
<feature type="transmembrane region" description="Helical" evidence="7">
    <location>
        <begin position="356"/>
        <end position="376"/>
    </location>
</feature>
<evidence type="ECO:0000256" key="2">
    <source>
        <dbReference type="ARBA" id="ARBA00022448"/>
    </source>
</evidence>
<dbReference type="Pfam" id="PF07690">
    <property type="entry name" value="MFS_1"/>
    <property type="match status" value="1"/>
</dbReference>
<keyword evidence="4 7" id="KW-1133">Transmembrane helix</keyword>
<evidence type="ECO:0000256" key="4">
    <source>
        <dbReference type="ARBA" id="ARBA00022989"/>
    </source>
</evidence>
<dbReference type="PROSITE" id="PS50850">
    <property type="entry name" value="MFS"/>
    <property type="match status" value="1"/>
</dbReference>
<reference evidence="9 10" key="1">
    <citation type="submission" date="2024-01" db="EMBL/GenBank/DDBJ databases">
        <authorList>
            <person name="Allen C."/>
            <person name="Tagirdzhanova G."/>
        </authorList>
    </citation>
    <scope>NUCLEOTIDE SEQUENCE [LARGE SCALE GENOMIC DNA]</scope>
</reference>
<dbReference type="InterPro" id="IPR036259">
    <property type="entry name" value="MFS_trans_sf"/>
</dbReference>
<evidence type="ECO:0000313" key="9">
    <source>
        <dbReference type="EMBL" id="CAK7233574.1"/>
    </source>
</evidence>